<evidence type="ECO:0000313" key="2">
    <source>
        <dbReference type="Proteomes" id="UP000814033"/>
    </source>
</evidence>
<reference evidence="1" key="2">
    <citation type="journal article" date="2022" name="New Phytol.">
        <title>Evolutionary transition to the ectomycorrhizal habit in the genomes of a hyperdiverse lineage of mushroom-forming fungi.</title>
        <authorList>
            <person name="Looney B."/>
            <person name="Miyauchi S."/>
            <person name="Morin E."/>
            <person name="Drula E."/>
            <person name="Courty P.E."/>
            <person name="Kohler A."/>
            <person name="Kuo A."/>
            <person name="LaButti K."/>
            <person name="Pangilinan J."/>
            <person name="Lipzen A."/>
            <person name="Riley R."/>
            <person name="Andreopoulos W."/>
            <person name="He G."/>
            <person name="Johnson J."/>
            <person name="Nolan M."/>
            <person name="Tritt A."/>
            <person name="Barry K.W."/>
            <person name="Grigoriev I.V."/>
            <person name="Nagy L.G."/>
            <person name="Hibbett D."/>
            <person name="Henrissat B."/>
            <person name="Matheny P.B."/>
            <person name="Labbe J."/>
            <person name="Martin F.M."/>
        </authorList>
    </citation>
    <scope>NUCLEOTIDE SEQUENCE</scope>
    <source>
        <strain evidence="1">FP105234-sp</strain>
    </source>
</reference>
<name>A0ACB8R8M1_9AGAM</name>
<evidence type="ECO:0000313" key="1">
    <source>
        <dbReference type="EMBL" id="KAI0040280.1"/>
    </source>
</evidence>
<proteinExistence type="predicted"/>
<organism evidence="1 2">
    <name type="scientific">Auriscalpium vulgare</name>
    <dbReference type="NCBI Taxonomy" id="40419"/>
    <lineage>
        <taxon>Eukaryota</taxon>
        <taxon>Fungi</taxon>
        <taxon>Dikarya</taxon>
        <taxon>Basidiomycota</taxon>
        <taxon>Agaricomycotina</taxon>
        <taxon>Agaricomycetes</taxon>
        <taxon>Russulales</taxon>
        <taxon>Auriscalpiaceae</taxon>
        <taxon>Auriscalpium</taxon>
    </lineage>
</organism>
<sequence>MATPRRRSGESESPSVANAHPPELVTMQALSSLNYSHNRYANRLALAMGVLYFASKAHAAIFRYSSRVALSVSYSSVYVHLDATGKEQRRQLQQKGEDAELGWVMRLDNNQHTLKQRERRLGRDDQVLHGTAAIVIEAKGFSPEVVDLEAKAQKVSEGRRKELTVDDLLGMIDYEHLDTVASLQWLDTIVTYIPQLAHYKSDVIELFQTEGSKRIVSSDRPLDAYPLSTNGKNESLVAELKDTLLDFFKQLGQSEEDHRRHIWFFEGSGFARMDWIEPFLELWHTEWTDLSRIFETHWGDELGRDPSTLGYSAGKINVKKPSNLKKVDYYSGTHLAYLVLDVRIMDCVRIHYECEDIFEEFERRAAEDNLPSLAKLKMVAEHLHRTYSSLRAYHSALRPHDPNDQYAVPLGDPWLKPAWMAAADADSQPAGASSRKQPSAKGRAKKKTADEDPDAPEAVLGDEALAQTSQFMFDTLMSRNVSEAVPNSDIGRIWEVCKLWVFTFAGSSHTKYPTYLLEMICSLELESSAELREFFLDNWLVNMQGEAGKAIEGDLMIEHNNKILQGMVGRQDATWDGHYLRDIVSPNSFLFGTVKTAFTEGAGLQATRGRHPAPHTRPEFRTLSKIYREEGLHLFREGRSYNIRNRDVDNYEKGVAAMENGRLEKWIDDSTAGQLLLRQDAAAHDDALPSDSDIDAVATDDETPDKPVEQNQMASDEPENSGT</sequence>
<keyword evidence="2" id="KW-1185">Reference proteome</keyword>
<comment type="caution">
    <text evidence="1">The sequence shown here is derived from an EMBL/GenBank/DDBJ whole genome shotgun (WGS) entry which is preliminary data.</text>
</comment>
<dbReference type="Proteomes" id="UP000814033">
    <property type="component" value="Unassembled WGS sequence"/>
</dbReference>
<reference evidence="1" key="1">
    <citation type="submission" date="2021-02" db="EMBL/GenBank/DDBJ databases">
        <authorList>
            <consortium name="DOE Joint Genome Institute"/>
            <person name="Ahrendt S."/>
            <person name="Looney B.P."/>
            <person name="Miyauchi S."/>
            <person name="Morin E."/>
            <person name="Drula E."/>
            <person name="Courty P.E."/>
            <person name="Chicoki N."/>
            <person name="Fauchery L."/>
            <person name="Kohler A."/>
            <person name="Kuo A."/>
            <person name="Labutti K."/>
            <person name="Pangilinan J."/>
            <person name="Lipzen A."/>
            <person name="Riley R."/>
            <person name="Andreopoulos W."/>
            <person name="He G."/>
            <person name="Johnson J."/>
            <person name="Barry K.W."/>
            <person name="Grigoriev I.V."/>
            <person name="Nagy L."/>
            <person name="Hibbett D."/>
            <person name="Henrissat B."/>
            <person name="Matheny P.B."/>
            <person name="Labbe J."/>
            <person name="Martin F."/>
        </authorList>
    </citation>
    <scope>NUCLEOTIDE SEQUENCE</scope>
    <source>
        <strain evidence="1">FP105234-sp</strain>
    </source>
</reference>
<accession>A0ACB8R8M1</accession>
<protein>
    <submittedName>
        <fullName evidence="1">Uncharacterized protein</fullName>
    </submittedName>
</protein>
<gene>
    <name evidence="1" type="ORF">FA95DRAFT_1611919</name>
</gene>
<dbReference type="EMBL" id="MU276210">
    <property type="protein sequence ID" value="KAI0040280.1"/>
    <property type="molecule type" value="Genomic_DNA"/>
</dbReference>